<dbReference type="AlphaFoldDB" id="A0A101EMY3"/>
<reference evidence="2" key="1">
    <citation type="journal article" date="2015" name="MBio">
        <title>Genome-Resolved Metagenomic Analysis Reveals Roles for Candidate Phyla and Other Microbial Community Members in Biogeochemical Transformations in Oil Reservoirs.</title>
        <authorList>
            <person name="Hu P."/>
            <person name="Tom L."/>
            <person name="Singh A."/>
            <person name="Thomas B.C."/>
            <person name="Baker B.J."/>
            <person name="Piceno Y.M."/>
            <person name="Andersen G.L."/>
            <person name="Banfield J.F."/>
        </authorList>
    </citation>
    <scope>NUCLEOTIDE SEQUENCE [LARGE SCALE GENOMIC DNA]</scope>
</reference>
<proteinExistence type="predicted"/>
<accession>A0A101EMY3</accession>
<dbReference type="Proteomes" id="UP000053911">
    <property type="component" value="Unassembled WGS sequence"/>
</dbReference>
<dbReference type="EMBL" id="LGFD01000008">
    <property type="protein sequence ID" value="KUK18094.1"/>
    <property type="molecule type" value="Genomic_DNA"/>
</dbReference>
<organism evidence="1 2">
    <name type="scientific">Thermococcus sibiricus</name>
    <dbReference type="NCBI Taxonomy" id="172049"/>
    <lineage>
        <taxon>Archaea</taxon>
        <taxon>Methanobacteriati</taxon>
        <taxon>Methanobacteriota</taxon>
        <taxon>Thermococci</taxon>
        <taxon>Thermococcales</taxon>
        <taxon>Thermococcaceae</taxon>
        <taxon>Thermococcus</taxon>
    </lineage>
</organism>
<sequence>MTFPRKYSWSLVSSVNSGWNSNLIKVPCSTLTTLSPKPCYGLYLVAQQFNNSWSAYEDAIKWFRTKCQLQCCLKTVNLSLVSVSVDLNVKEL</sequence>
<gene>
    <name evidence="1" type="ORF">XD54_0601</name>
</gene>
<evidence type="ECO:0000313" key="1">
    <source>
        <dbReference type="EMBL" id="KUK18094.1"/>
    </source>
</evidence>
<evidence type="ECO:0000313" key="2">
    <source>
        <dbReference type="Proteomes" id="UP000053911"/>
    </source>
</evidence>
<protein>
    <submittedName>
        <fullName evidence="1">Uncharacterized protein</fullName>
    </submittedName>
</protein>
<name>A0A101EMY3_9EURY</name>
<comment type="caution">
    <text evidence="1">The sequence shown here is derived from an EMBL/GenBank/DDBJ whole genome shotgun (WGS) entry which is preliminary data.</text>
</comment>